<gene>
    <name evidence="1" type="ORF">E5676_scaffold250G00130</name>
</gene>
<accession>A0A5D3DK18</accession>
<evidence type="ECO:0008006" key="3">
    <source>
        <dbReference type="Google" id="ProtNLM"/>
    </source>
</evidence>
<protein>
    <recommendedName>
        <fullName evidence="3">CACTA en-spm transposon protein</fullName>
    </recommendedName>
</protein>
<proteinExistence type="predicted"/>
<name>A0A5D3DK18_CUCMM</name>
<dbReference type="Proteomes" id="UP000321947">
    <property type="component" value="Unassembled WGS sequence"/>
</dbReference>
<organism evidence="1 2">
    <name type="scientific">Cucumis melo var. makuwa</name>
    <name type="common">Oriental melon</name>
    <dbReference type="NCBI Taxonomy" id="1194695"/>
    <lineage>
        <taxon>Eukaryota</taxon>
        <taxon>Viridiplantae</taxon>
        <taxon>Streptophyta</taxon>
        <taxon>Embryophyta</taxon>
        <taxon>Tracheophyta</taxon>
        <taxon>Spermatophyta</taxon>
        <taxon>Magnoliopsida</taxon>
        <taxon>eudicotyledons</taxon>
        <taxon>Gunneridae</taxon>
        <taxon>Pentapetalae</taxon>
        <taxon>rosids</taxon>
        <taxon>fabids</taxon>
        <taxon>Cucurbitales</taxon>
        <taxon>Cucurbitaceae</taxon>
        <taxon>Benincaseae</taxon>
        <taxon>Cucumis</taxon>
    </lineage>
</organism>
<dbReference type="AlphaFoldDB" id="A0A5D3DK18"/>
<comment type="caution">
    <text evidence="1">The sequence shown here is derived from an EMBL/GenBank/DDBJ whole genome shotgun (WGS) entry which is preliminary data.</text>
</comment>
<evidence type="ECO:0000313" key="2">
    <source>
        <dbReference type="Proteomes" id="UP000321947"/>
    </source>
</evidence>
<dbReference type="EMBL" id="SSTD01004111">
    <property type="protein sequence ID" value="TYK23956.1"/>
    <property type="molecule type" value="Genomic_DNA"/>
</dbReference>
<evidence type="ECO:0000313" key="1">
    <source>
        <dbReference type="EMBL" id="TYK23956.1"/>
    </source>
</evidence>
<reference evidence="1 2" key="1">
    <citation type="submission" date="2019-08" db="EMBL/GenBank/DDBJ databases">
        <title>Draft genome sequences of two oriental melons (Cucumis melo L. var makuwa).</title>
        <authorList>
            <person name="Kwon S.-Y."/>
        </authorList>
    </citation>
    <scope>NUCLEOTIDE SEQUENCE [LARGE SCALE GENOMIC DNA]</scope>
    <source>
        <strain evidence="2">cv. Chang Bougi</strain>
        <tissue evidence="1">Leaf</tissue>
    </source>
</reference>
<sequence length="225" mass="25545">MQKVRPLGTTSSRSLSQEEKRHIHSYILNNADEIAEYHKQATLSTYSKDINGHFLIGSEIRCIVGEVQFHMIDRDFRRTTQNSGVMVVGTMSNFLAGFDESDDLFNFNVEEFNIVPDTSSVGDTSYAFQPIAHTPRRREHSRNLNNTISVNTTFLVHFLKWDDMTPGYTKLVKGGLQIKESSARLELSLQQLPPSTISEEQLSMNKATRVKQAYNYSSGVKSFLQ</sequence>